<evidence type="ECO:0008006" key="9">
    <source>
        <dbReference type="Google" id="ProtNLM"/>
    </source>
</evidence>
<accession>A0A2T2X835</accession>
<dbReference type="InterPro" id="IPR011701">
    <property type="entry name" value="MFS"/>
</dbReference>
<proteinExistence type="predicted"/>
<feature type="transmembrane region" description="Helical" evidence="6">
    <location>
        <begin position="82"/>
        <end position="100"/>
    </location>
</feature>
<dbReference type="PANTHER" id="PTHR23513:SF11">
    <property type="entry name" value="STAPHYLOFERRIN A TRANSPORTER"/>
    <property type="match status" value="1"/>
</dbReference>
<keyword evidence="5 6" id="KW-0472">Membrane</keyword>
<keyword evidence="3 6" id="KW-0812">Transmembrane</keyword>
<dbReference type="PANTHER" id="PTHR23513">
    <property type="entry name" value="INTEGRAL MEMBRANE EFFLUX PROTEIN-RELATED"/>
    <property type="match status" value="1"/>
</dbReference>
<reference evidence="7 8" key="1">
    <citation type="journal article" date="2014" name="BMC Genomics">
        <title>Comparison of environmental and isolate Sulfobacillus genomes reveals diverse carbon, sulfur, nitrogen, and hydrogen metabolisms.</title>
        <authorList>
            <person name="Justice N.B."/>
            <person name="Norman A."/>
            <person name="Brown C.T."/>
            <person name="Singh A."/>
            <person name="Thomas B.C."/>
            <person name="Banfield J.F."/>
        </authorList>
    </citation>
    <scope>NUCLEOTIDE SEQUENCE [LARGE SCALE GENOMIC DNA]</scope>
    <source>
        <strain evidence="7">AMDSBA4</strain>
    </source>
</reference>
<dbReference type="EMBL" id="PXYW01000077">
    <property type="protein sequence ID" value="PSR30616.1"/>
    <property type="molecule type" value="Genomic_DNA"/>
</dbReference>
<feature type="transmembrane region" description="Helical" evidence="6">
    <location>
        <begin position="16"/>
        <end position="37"/>
    </location>
</feature>
<evidence type="ECO:0000256" key="4">
    <source>
        <dbReference type="ARBA" id="ARBA00022989"/>
    </source>
</evidence>
<feature type="transmembrane region" description="Helical" evidence="6">
    <location>
        <begin position="49"/>
        <end position="70"/>
    </location>
</feature>
<protein>
    <recommendedName>
        <fullName evidence="9">Major facilitator superfamily (MFS) profile domain-containing protein</fullName>
    </recommendedName>
</protein>
<feature type="transmembrane region" description="Helical" evidence="6">
    <location>
        <begin position="141"/>
        <end position="164"/>
    </location>
</feature>
<evidence type="ECO:0000256" key="5">
    <source>
        <dbReference type="ARBA" id="ARBA00023136"/>
    </source>
</evidence>
<dbReference type="InterPro" id="IPR036259">
    <property type="entry name" value="MFS_trans_sf"/>
</dbReference>
<comment type="subcellular location">
    <subcellularLocation>
        <location evidence="1">Cell membrane</location>
        <topology evidence="1">Multi-pass membrane protein</topology>
    </subcellularLocation>
</comment>
<gene>
    <name evidence="7" type="ORF">C7B46_17705</name>
</gene>
<keyword evidence="2" id="KW-1003">Cell membrane</keyword>
<dbReference type="GO" id="GO:0005886">
    <property type="term" value="C:plasma membrane"/>
    <property type="evidence" value="ECO:0007669"/>
    <property type="project" value="UniProtKB-SubCell"/>
</dbReference>
<dbReference type="AlphaFoldDB" id="A0A2T2X835"/>
<dbReference type="SUPFAM" id="SSF103473">
    <property type="entry name" value="MFS general substrate transporter"/>
    <property type="match status" value="1"/>
</dbReference>
<evidence type="ECO:0000256" key="3">
    <source>
        <dbReference type="ARBA" id="ARBA00022692"/>
    </source>
</evidence>
<sequence length="200" mass="21585">MASLTSAWKHLHDHPFMWAFAVLIGVSNIPHTLLLSLPFFLSMNLHQGYSGFGVLEACVVLGAVLGNVWIARRMAVHRVRNLLVLAFATQSVICLILWMATQSSFIAVLILLTAYGGTDALFTPAYAHLSTVAPQAARGQVFGLFNAVALLAAPISNVGLGWLLTLTSSAHIILGLAIAFGVLAVWAHRIAAFHYDIIRE</sequence>
<evidence type="ECO:0000256" key="6">
    <source>
        <dbReference type="SAM" id="Phobius"/>
    </source>
</evidence>
<evidence type="ECO:0000313" key="7">
    <source>
        <dbReference type="EMBL" id="PSR30616.1"/>
    </source>
</evidence>
<comment type="caution">
    <text evidence="7">The sequence shown here is derived from an EMBL/GenBank/DDBJ whole genome shotgun (WGS) entry which is preliminary data.</text>
</comment>
<dbReference type="GO" id="GO:0022857">
    <property type="term" value="F:transmembrane transporter activity"/>
    <property type="evidence" value="ECO:0007669"/>
    <property type="project" value="InterPro"/>
</dbReference>
<evidence type="ECO:0000256" key="1">
    <source>
        <dbReference type="ARBA" id="ARBA00004651"/>
    </source>
</evidence>
<evidence type="ECO:0000313" key="8">
    <source>
        <dbReference type="Proteomes" id="UP000242972"/>
    </source>
</evidence>
<organism evidence="7 8">
    <name type="scientific">Sulfobacillus benefaciens</name>
    <dbReference type="NCBI Taxonomy" id="453960"/>
    <lineage>
        <taxon>Bacteria</taxon>
        <taxon>Bacillati</taxon>
        <taxon>Bacillota</taxon>
        <taxon>Clostridia</taxon>
        <taxon>Eubacteriales</taxon>
        <taxon>Clostridiales Family XVII. Incertae Sedis</taxon>
        <taxon>Sulfobacillus</taxon>
    </lineage>
</organism>
<dbReference type="Gene3D" id="1.20.1250.20">
    <property type="entry name" value="MFS general substrate transporter like domains"/>
    <property type="match status" value="1"/>
</dbReference>
<name>A0A2T2X835_9FIRM</name>
<feature type="transmembrane region" description="Helical" evidence="6">
    <location>
        <begin position="106"/>
        <end position="129"/>
    </location>
</feature>
<dbReference type="Proteomes" id="UP000242972">
    <property type="component" value="Unassembled WGS sequence"/>
</dbReference>
<feature type="transmembrane region" description="Helical" evidence="6">
    <location>
        <begin position="170"/>
        <end position="191"/>
    </location>
</feature>
<evidence type="ECO:0000256" key="2">
    <source>
        <dbReference type="ARBA" id="ARBA00022475"/>
    </source>
</evidence>
<keyword evidence="4 6" id="KW-1133">Transmembrane helix</keyword>
<dbReference type="Pfam" id="PF07690">
    <property type="entry name" value="MFS_1"/>
    <property type="match status" value="1"/>
</dbReference>